<keyword evidence="3" id="KW-1185">Reference proteome</keyword>
<reference evidence="2 3" key="1">
    <citation type="journal article" date="2023" name="BMC Biol.">
        <title>The compact genome of the sponge Oopsacas minuta (Hexactinellida) is lacking key metazoan core genes.</title>
        <authorList>
            <person name="Santini S."/>
            <person name="Schenkelaars Q."/>
            <person name="Jourda C."/>
            <person name="Duchesne M."/>
            <person name="Belahbib H."/>
            <person name="Rocher C."/>
            <person name="Selva M."/>
            <person name="Riesgo A."/>
            <person name="Vervoort M."/>
            <person name="Leys S.P."/>
            <person name="Kodjabachian L."/>
            <person name="Le Bivic A."/>
            <person name="Borchiellini C."/>
            <person name="Claverie J.M."/>
            <person name="Renard E."/>
        </authorList>
    </citation>
    <scope>NUCLEOTIDE SEQUENCE [LARGE SCALE GENOMIC DNA]</scope>
    <source>
        <strain evidence="2">SPO-2</strain>
    </source>
</reference>
<sequence length="337" mass="38462">MSSAVSSLPPSASEVEGFPSKPPTSDKMQEPNRKLKQRKLTPMPPAVGTGGIEQKWAEKFRSQTSNTKQPRIEEWVSSTVDQKNLKKAPSLDDDSEADILVPVDSETQKKFASEVLSKSEKTKLSDLQAHLQWVSQSSVTSKPGESNIAEKEKERIFDEVLRSEERQKQLESAGIGEKENESGNQLREKEEEKRQKYREMRIKEEHDRTKNQERLVAQKKEEERKFFEQQKYKYIIEEPSHFGTHTSSGKKKPGIIRRLSGLLKKSSSSPYERRGQPDGADSESGSLEPFNKLTMPHSDSSNYEVSSSVKFLFSTQFLKYLDEFDPTVFQITIWNPA</sequence>
<dbReference type="AlphaFoldDB" id="A0AAV7JWN2"/>
<feature type="region of interest" description="Disordered" evidence="1">
    <location>
        <begin position="1"/>
        <end position="102"/>
    </location>
</feature>
<evidence type="ECO:0000313" key="2">
    <source>
        <dbReference type="EMBL" id="KAI6652914.1"/>
    </source>
</evidence>
<feature type="compositionally biased region" description="Basic and acidic residues" evidence="1">
    <location>
        <begin position="148"/>
        <end position="169"/>
    </location>
</feature>
<dbReference type="Proteomes" id="UP001165289">
    <property type="component" value="Unassembled WGS sequence"/>
</dbReference>
<dbReference type="EMBL" id="JAKMXF010000297">
    <property type="protein sequence ID" value="KAI6652914.1"/>
    <property type="molecule type" value="Genomic_DNA"/>
</dbReference>
<comment type="caution">
    <text evidence="2">The sequence shown here is derived from an EMBL/GenBank/DDBJ whole genome shotgun (WGS) entry which is preliminary data.</text>
</comment>
<feature type="compositionally biased region" description="Polar residues" evidence="1">
    <location>
        <begin position="135"/>
        <end position="144"/>
    </location>
</feature>
<proteinExistence type="predicted"/>
<feature type="region of interest" description="Disordered" evidence="1">
    <location>
        <begin position="135"/>
        <end position="221"/>
    </location>
</feature>
<organism evidence="2 3">
    <name type="scientific">Oopsacas minuta</name>
    <dbReference type="NCBI Taxonomy" id="111878"/>
    <lineage>
        <taxon>Eukaryota</taxon>
        <taxon>Metazoa</taxon>
        <taxon>Porifera</taxon>
        <taxon>Hexactinellida</taxon>
        <taxon>Hexasterophora</taxon>
        <taxon>Lyssacinosida</taxon>
        <taxon>Leucopsacidae</taxon>
        <taxon>Oopsacas</taxon>
    </lineage>
</organism>
<evidence type="ECO:0000313" key="3">
    <source>
        <dbReference type="Proteomes" id="UP001165289"/>
    </source>
</evidence>
<feature type="compositionally biased region" description="Basic and acidic residues" evidence="1">
    <location>
        <begin position="176"/>
        <end position="221"/>
    </location>
</feature>
<evidence type="ECO:0000256" key="1">
    <source>
        <dbReference type="SAM" id="MobiDB-lite"/>
    </source>
</evidence>
<protein>
    <submittedName>
        <fullName evidence="2">Uncharacterized protein</fullName>
    </submittedName>
</protein>
<name>A0AAV7JWN2_9METZ</name>
<gene>
    <name evidence="2" type="ORF">LOD99_4300</name>
</gene>
<feature type="compositionally biased region" description="Low complexity" evidence="1">
    <location>
        <begin position="1"/>
        <end position="16"/>
    </location>
</feature>
<accession>A0AAV7JWN2</accession>
<feature type="region of interest" description="Disordered" evidence="1">
    <location>
        <begin position="261"/>
        <end position="302"/>
    </location>
</feature>